<evidence type="ECO:0000313" key="1">
    <source>
        <dbReference type="EMBL" id="OUD03027.1"/>
    </source>
</evidence>
<dbReference type="AlphaFoldDB" id="A0A243S6V7"/>
<comment type="caution">
    <text evidence="1">The sequence shown here is derived from an EMBL/GenBank/DDBJ whole genome shotgun (WGS) entry which is preliminary data.</text>
</comment>
<evidence type="ECO:0000313" key="2">
    <source>
        <dbReference type="Proteomes" id="UP000195105"/>
    </source>
</evidence>
<reference evidence="1 2" key="1">
    <citation type="submission" date="2017-05" db="EMBL/GenBank/DDBJ databases">
        <title>Biotechnological potential of actinobacteria isolated from South African environments.</title>
        <authorList>
            <person name="Le Roes-Hill M."/>
            <person name="Prins A."/>
            <person name="Durrell K.A."/>
        </authorList>
    </citation>
    <scope>NUCLEOTIDE SEQUENCE [LARGE SCALE GENOMIC DNA]</scope>
    <source>
        <strain evidence="1 2">HMC13</strain>
    </source>
</reference>
<organism evidence="1 2">
    <name type="scientific">Streptomyces swartbergensis</name>
    <dbReference type="NCBI Taxonomy" id="487165"/>
    <lineage>
        <taxon>Bacteria</taxon>
        <taxon>Bacillati</taxon>
        <taxon>Actinomycetota</taxon>
        <taxon>Actinomycetes</taxon>
        <taxon>Kitasatosporales</taxon>
        <taxon>Streptomycetaceae</taxon>
        <taxon>Streptomyces</taxon>
    </lineage>
</organism>
<gene>
    <name evidence="1" type="ORF">CA983_11895</name>
</gene>
<dbReference type="EMBL" id="NGFN01000054">
    <property type="protein sequence ID" value="OUD03027.1"/>
    <property type="molecule type" value="Genomic_DNA"/>
</dbReference>
<accession>A0A243S6V7</accession>
<sequence>MDTKPDLKLVGMAHVDGQELLCGECGNGFSLEIHKHGFREVSPAWISCLSCGKGEDSTVITNGLVDAVLAGWQQRRKDADRDIFTAEWRGIVMTGELYPTFDFHQAVGAAKAVHEVAAPEVKAWWRSKKRAAKAQMKEKAGAVTGAAKGKAKETADAAREKAGEAVSTAKATALTTAWTLQTGGAGPTTSVKPKRQRCTVKGCRGGKVTISTRIHSATGKTREVKIPCGVCHRSSS</sequence>
<keyword evidence="2" id="KW-1185">Reference proteome</keyword>
<proteinExistence type="predicted"/>
<dbReference type="RefSeq" id="WP_086600864.1">
    <property type="nucleotide sequence ID" value="NZ_NGFN01000054.1"/>
</dbReference>
<protein>
    <submittedName>
        <fullName evidence="1">Uncharacterized protein</fullName>
    </submittedName>
</protein>
<name>A0A243S6V7_9ACTN</name>
<dbReference type="Proteomes" id="UP000195105">
    <property type="component" value="Unassembled WGS sequence"/>
</dbReference>